<dbReference type="AlphaFoldDB" id="A0A366M915"/>
<name>A0A366M915_9EURY</name>
<dbReference type="Proteomes" id="UP000253099">
    <property type="component" value="Unassembled WGS sequence"/>
</dbReference>
<protein>
    <submittedName>
        <fullName evidence="2">Uncharacterized protein</fullName>
    </submittedName>
</protein>
<accession>A0A366M915</accession>
<sequence length="57" mass="6217">MSLKQIFVLVSILIILSMTLGGISASDNKNLELSDNEYSNLNVLILIITLISILVIV</sequence>
<keyword evidence="1" id="KW-0812">Transmembrane</keyword>
<feature type="transmembrane region" description="Helical" evidence="1">
    <location>
        <begin position="41"/>
        <end position="56"/>
    </location>
</feature>
<keyword evidence="1" id="KW-0472">Membrane</keyword>
<proteinExistence type="predicted"/>
<dbReference type="EMBL" id="NIZT01000047">
    <property type="protein sequence ID" value="RBQ22718.1"/>
    <property type="molecule type" value="Genomic_DNA"/>
</dbReference>
<evidence type="ECO:0000313" key="2">
    <source>
        <dbReference type="EMBL" id="RBQ22718.1"/>
    </source>
</evidence>
<organism evidence="2 3">
    <name type="scientific">Candidatus Methanobinarius endosymbioticus</name>
    <dbReference type="NCBI Taxonomy" id="2006182"/>
    <lineage>
        <taxon>Archaea</taxon>
        <taxon>Methanobacteriati</taxon>
        <taxon>Methanobacteriota</taxon>
        <taxon>Methanomada group</taxon>
        <taxon>Methanobacteria</taxon>
        <taxon>Methanobacteriales</taxon>
        <taxon>Methanobacteriaceae</taxon>
        <taxon>Candidatus Methanobinarius</taxon>
    </lineage>
</organism>
<keyword evidence="1" id="KW-1133">Transmembrane helix</keyword>
<keyword evidence="3" id="KW-1185">Reference proteome</keyword>
<gene>
    <name evidence="2" type="ORF">ALNOE001_15560</name>
</gene>
<evidence type="ECO:0000313" key="3">
    <source>
        <dbReference type="Proteomes" id="UP000253099"/>
    </source>
</evidence>
<evidence type="ECO:0000256" key="1">
    <source>
        <dbReference type="SAM" id="Phobius"/>
    </source>
</evidence>
<comment type="caution">
    <text evidence="2">The sequence shown here is derived from an EMBL/GenBank/DDBJ whole genome shotgun (WGS) entry which is preliminary data.</text>
</comment>
<reference evidence="2 3" key="1">
    <citation type="submission" date="2018-06" db="EMBL/GenBank/DDBJ databases">
        <title>Genomic insight into two independent archaeal endosymbiosis events.</title>
        <authorList>
            <person name="Lind A.E."/>
            <person name="Lewis W.H."/>
            <person name="Spang A."/>
            <person name="Guy L."/>
            <person name="Embley M.T."/>
            <person name="Ettema T.J.G."/>
        </authorList>
    </citation>
    <scope>NUCLEOTIDE SEQUENCE [LARGE SCALE GENOMIC DNA]</scope>
    <source>
        <strain evidence="2">NOE</strain>
    </source>
</reference>